<evidence type="ECO:0000256" key="1">
    <source>
        <dbReference type="SAM" id="Phobius"/>
    </source>
</evidence>
<feature type="transmembrane region" description="Helical" evidence="1">
    <location>
        <begin position="50"/>
        <end position="71"/>
    </location>
</feature>
<dbReference type="OrthoDB" id="3541216at2"/>
<keyword evidence="1" id="KW-1133">Transmembrane helix</keyword>
<dbReference type="RefSeq" id="WP_157752092.1">
    <property type="nucleotide sequence ID" value="NZ_BOMJ01000018.1"/>
</dbReference>
<keyword evidence="3" id="KW-1185">Reference proteome</keyword>
<evidence type="ECO:0000313" key="2">
    <source>
        <dbReference type="EMBL" id="SDT80867.1"/>
    </source>
</evidence>
<evidence type="ECO:0000313" key="3">
    <source>
        <dbReference type="Proteomes" id="UP000198688"/>
    </source>
</evidence>
<protein>
    <recommendedName>
        <fullName evidence="4">Integral membrane protein</fullName>
    </recommendedName>
</protein>
<name>A0A1H2DE51_9ACTN</name>
<feature type="transmembrane region" description="Helical" evidence="1">
    <location>
        <begin position="91"/>
        <end position="109"/>
    </location>
</feature>
<keyword evidence="1" id="KW-0812">Transmembrane</keyword>
<organism evidence="2 3">
    <name type="scientific">Actinoplanes derwentensis</name>
    <dbReference type="NCBI Taxonomy" id="113562"/>
    <lineage>
        <taxon>Bacteria</taxon>
        <taxon>Bacillati</taxon>
        <taxon>Actinomycetota</taxon>
        <taxon>Actinomycetes</taxon>
        <taxon>Micromonosporales</taxon>
        <taxon>Micromonosporaceae</taxon>
        <taxon>Actinoplanes</taxon>
    </lineage>
</organism>
<dbReference type="Proteomes" id="UP000198688">
    <property type="component" value="Chromosome I"/>
</dbReference>
<proteinExistence type="predicted"/>
<reference evidence="2 3" key="1">
    <citation type="submission" date="2016-10" db="EMBL/GenBank/DDBJ databases">
        <authorList>
            <person name="de Groot N.N."/>
        </authorList>
    </citation>
    <scope>NUCLEOTIDE SEQUENCE [LARGE SCALE GENOMIC DNA]</scope>
    <source>
        <strain evidence="2 3">DSM 43941</strain>
    </source>
</reference>
<dbReference type="AlphaFoldDB" id="A0A1H2DE51"/>
<feature type="transmembrane region" description="Helical" evidence="1">
    <location>
        <begin position="6"/>
        <end position="29"/>
    </location>
</feature>
<gene>
    <name evidence="2" type="ORF">SAMN04489716_9394</name>
</gene>
<accession>A0A1H2DE51</accession>
<sequence>MRRLWVAVSVNLVMGVPGIVSIFLTYYYLGNGPLAGLHWEVRESTENDGPLALSLTLVPLILGSALFWVGVNWLLWRNKFLWPNADVPGRWFWPACALAAVTPFVVVISL</sequence>
<keyword evidence="1" id="KW-0472">Membrane</keyword>
<dbReference type="EMBL" id="LT629758">
    <property type="protein sequence ID" value="SDT80867.1"/>
    <property type="molecule type" value="Genomic_DNA"/>
</dbReference>
<evidence type="ECO:0008006" key="4">
    <source>
        <dbReference type="Google" id="ProtNLM"/>
    </source>
</evidence>